<organism evidence="3 4">
    <name type="scientific">Triticum turgidum subsp. durum</name>
    <name type="common">Durum wheat</name>
    <name type="synonym">Triticum durum</name>
    <dbReference type="NCBI Taxonomy" id="4567"/>
    <lineage>
        <taxon>Eukaryota</taxon>
        <taxon>Viridiplantae</taxon>
        <taxon>Streptophyta</taxon>
        <taxon>Embryophyta</taxon>
        <taxon>Tracheophyta</taxon>
        <taxon>Spermatophyta</taxon>
        <taxon>Magnoliopsida</taxon>
        <taxon>Liliopsida</taxon>
        <taxon>Poales</taxon>
        <taxon>Poaceae</taxon>
        <taxon>BOP clade</taxon>
        <taxon>Pooideae</taxon>
        <taxon>Triticodae</taxon>
        <taxon>Triticeae</taxon>
        <taxon>Triticinae</taxon>
        <taxon>Triticum</taxon>
    </lineage>
</organism>
<accession>A0A9R1B2G4</accession>
<sequence length="150" mass="16779">MGDAFGALGRGLLQFCVVVNNIGVMVVYMIIIGTYSTTMSLHCSRERNALTNLWVLWSTDKGDVLSGTTSSGKHHHGVFEGWFGPNRWNGRFAILLFTTLAVFTPLTCFKRVDKRQVPDFINKAMHTAKYSSLQQTGQNPETSKHRKPKS</sequence>
<feature type="transmembrane region" description="Helical" evidence="2">
    <location>
        <begin position="92"/>
        <end position="109"/>
    </location>
</feature>
<keyword evidence="2" id="KW-1133">Transmembrane helix</keyword>
<evidence type="ECO:0000256" key="2">
    <source>
        <dbReference type="SAM" id="Phobius"/>
    </source>
</evidence>
<evidence type="ECO:0000313" key="3">
    <source>
        <dbReference type="EMBL" id="VAI48960.1"/>
    </source>
</evidence>
<dbReference type="EMBL" id="LT934121">
    <property type="protein sequence ID" value="VAI48960.1"/>
    <property type="molecule type" value="Genomic_DNA"/>
</dbReference>
<feature type="compositionally biased region" description="Polar residues" evidence="1">
    <location>
        <begin position="131"/>
        <end position="141"/>
    </location>
</feature>
<gene>
    <name evidence="3" type="ORF">TRITD_6Av1G181070</name>
</gene>
<dbReference type="Proteomes" id="UP000324705">
    <property type="component" value="Chromosome 6A"/>
</dbReference>
<feature type="transmembrane region" description="Helical" evidence="2">
    <location>
        <begin position="12"/>
        <end position="31"/>
    </location>
</feature>
<keyword evidence="2" id="KW-0812">Transmembrane</keyword>
<keyword evidence="4" id="KW-1185">Reference proteome</keyword>
<protein>
    <submittedName>
        <fullName evidence="3">Uncharacterized protein</fullName>
    </submittedName>
</protein>
<evidence type="ECO:0000313" key="4">
    <source>
        <dbReference type="Proteomes" id="UP000324705"/>
    </source>
</evidence>
<evidence type="ECO:0000256" key="1">
    <source>
        <dbReference type="SAM" id="MobiDB-lite"/>
    </source>
</evidence>
<feature type="region of interest" description="Disordered" evidence="1">
    <location>
        <begin position="131"/>
        <end position="150"/>
    </location>
</feature>
<dbReference type="AlphaFoldDB" id="A0A9R1B2G4"/>
<dbReference type="Gramene" id="TRITD6Av1G181070.2">
    <property type="protein sequence ID" value="TRITD6Av1G181070.2"/>
    <property type="gene ID" value="TRITD6Av1G181070"/>
</dbReference>
<proteinExistence type="predicted"/>
<keyword evidence="2" id="KW-0472">Membrane</keyword>
<reference evidence="3 4" key="1">
    <citation type="submission" date="2017-09" db="EMBL/GenBank/DDBJ databases">
        <authorList>
            <consortium name="International Durum Wheat Genome Sequencing Consortium (IDWGSC)"/>
            <person name="Milanesi L."/>
        </authorList>
    </citation>
    <scope>NUCLEOTIDE SEQUENCE [LARGE SCALE GENOMIC DNA]</scope>
    <source>
        <strain evidence="4">cv. Svevo</strain>
    </source>
</reference>
<name>A0A9R1B2G4_TRITD</name>